<dbReference type="Gene3D" id="3.40.91.30">
    <property type="match status" value="1"/>
</dbReference>
<protein>
    <recommendedName>
        <fullName evidence="3">DUF1064 domain-containing protein</fullName>
    </recommendedName>
</protein>
<proteinExistence type="predicted"/>
<evidence type="ECO:0000313" key="2">
    <source>
        <dbReference type="Proteomes" id="UP000071644"/>
    </source>
</evidence>
<gene>
    <name evidence="1" type="ORF">NS96R_14440</name>
</gene>
<reference evidence="1 2" key="1">
    <citation type="journal article" date="2016" name="Front. Microbiol.">
        <title>Genomic Resource of Rice Seed Associated Bacteria.</title>
        <authorList>
            <person name="Midha S."/>
            <person name="Bansal K."/>
            <person name="Sharma S."/>
            <person name="Kumar N."/>
            <person name="Patil P.P."/>
            <person name="Chaudhry V."/>
            <person name="Patil P.B."/>
        </authorList>
    </citation>
    <scope>NUCLEOTIDE SEQUENCE [LARGE SCALE GENOMIC DNA]</scope>
    <source>
        <strain evidence="1 2">NS96</strain>
    </source>
</reference>
<dbReference type="AlphaFoldDB" id="A0AAJ0LIT3"/>
<dbReference type="EMBL" id="LDSN01000036">
    <property type="protein sequence ID" value="KTT16942.1"/>
    <property type="molecule type" value="Genomic_DNA"/>
</dbReference>
<sequence>MQAKGRLAKGTMNATETRYAAYLDQLRLAGEVLQWKFEAIKLQLAPDTTLTPDFMVMLADGSLEMHDVKGAKAIYTDDAKVKMKVAAKEFPFVFRVVFPVKKVDGGGWSIEVVGG</sequence>
<name>A0AAJ0LIT3_9PSED</name>
<evidence type="ECO:0008006" key="3">
    <source>
        <dbReference type="Google" id="ProtNLM"/>
    </source>
</evidence>
<dbReference type="Proteomes" id="UP000071644">
    <property type="component" value="Unassembled WGS sequence"/>
</dbReference>
<evidence type="ECO:0000313" key="1">
    <source>
        <dbReference type="EMBL" id="KTT16942.1"/>
    </source>
</evidence>
<comment type="caution">
    <text evidence="1">The sequence shown here is derived from an EMBL/GenBank/DDBJ whole genome shotgun (WGS) entry which is preliminary data.</text>
</comment>
<organism evidence="1 2">
    <name type="scientific">Pseudomonas parafulva</name>
    <dbReference type="NCBI Taxonomy" id="157782"/>
    <lineage>
        <taxon>Bacteria</taxon>
        <taxon>Pseudomonadati</taxon>
        <taxon>Pseudomonadota</taxon>
        <taxon>Gammaproteobacteria</taxon>
        <taxon>Pseudomonadales</taxon>
        <taxon>Pseudomonadaceae</taxon>
        <taxon>Pseudomonas</taxon>
    </lineage>
</organism>
<accession>A0AAJ0LIT3</accession>